<reference evidence="1 2" key="1">
    <citation type="journal article" date="2014" name="Int. J. Syst. Evol. Microbiol.">
        <title>Complete genome sequence of Corynebacterium casei LMG S-19264T (=DSM 44701T), isolated from a smear-ripened cheese.</title>
        <authorList>
            <consortium name="US DOE Joint Genome Institute (JGI-PGF)"/>
            <person name="Walter F."/>
            <person name="Albersmeier A."/>
            <person name="Kalinowski J."/>
            <person name="Ruckert C."/>
        </authorList>
    </citation>
    <scope>NUCLEOTIDE SEQUENCE [LARGE SCALE GENOMIC DNA]</scope>
    <source>
        <strain evidence="1 2">CGMCC 1.12925</strain>
    </source>
</reference>
<dbReference type="AlphaFoldDB" id="A0A916ZVQ6"/>
<evidence type="ECO:0000313" key="1">
    <source>
        <dbReference type="EMBL" id="GGE16000.1"/>
    </source>
</evidence>
<proteinExistence type="predicted"/>
<name>A0A916ZVQ6_9FLAO</name>
<keyword evidence="2" id="KW-1185">Reference proteome</keyword>
<evidence type="ECO:0000313" key="2">
    <source>
        <dbReference type="Proteomes" id="UP000599688"/>
    </source>
</evidence>
<organism evidence="1 2">
    <name type="scientific">Psychroflexus salis</name>
    <dbReference type="NCBI Taxonomy" id="1526574"/>
    <lineage>
        <taxon>Bacteria</taxon>
        <taxon>Pseudomonadati</taxon>
        <taxon>Bacteroidota</taxon>
        <taxon>Flavobacteriia</taxon>
        <taxon>Flavobacteriales</taxon>
        <taxon>Flavobacteriaceae</taxon>
        <taxon>Psychroflexus</taxon>
    </lineage>
</organism>
<dbReference type="Proteomes" id="UP000599688">
    <property type="component" value="Unassembled WGS sequence"/>
</dbReference>
<dbReference type="EMBL" id="BMGL01000009">
    <property type="protein sequence ID" value="GGE16000.1"/>
    <property type="molecule type" value="Genomic_DNA"/>
</dbReference>
<protein>
    <submittedName>
        <fullName evidence="1">Uncharacterized protein</fullName>
    </submittedName>
</protein>
<sequence length="105" mass="12482">MSTLKQSFFFGYYIVFTENFIENFCENKDKPELECDGKCFLSDLIDRNNSDSVEIPPYIENQLVLFYQENETASFQFITLPHSLFNYSNNYQFDYSSFNFKPPNV</sequence>
<comment type="caution">
    <text evidence="1">The sequence shown here is derived from an EMBL/GenBank/DDBJ whole genome shotgun (WGS) entry which is preliminary data.</text>
</comment>
<accession>A0A916ZVQ6</accession>
<gene>
    <name evidence="1" type="ORF">GCM10010831_16650</name>
</gene>